<organism evidence="4 5">
    <name type="scientific">Archangium minus</name>
    <dbReference type="NCBI Taxonomy" id="83450"/>
    <lineage>
        <taxon>Bacteria</taxon>
        <taxon>Pseudomonadati</taxon>
        <taxon>Myxococcota</taxon>
        <taxon>Myxococcia</taxon>
        <taxon>Myxococcales</taxon>
        <taxon>Cystobacterineae</taxon>
        <taxon>Archangiaceae</taxon>
        <taxon>Archangium</taxon>
    </lineage>
</organism>
<reference evidence="4 5" key="1">
    <citation type="submission" date="2019-08" db="EMBL/GenBank/DDBJ databases">
        <title>Archangium and Cystobacter genomes.</title>
        <authorList>
            <person name="Chen I.-C.K."/>
            <person name="Wielgoss S."/>
        </authorList>
    </citation>
    <scope>NUCLEOTIDE SEQUENCE [LARGE SCALE GENOMIC DNA]</scope>
    <source>
        <strain evidence="4 5">Cbm 6</strain>
    </source>
</reference>
<dbReference type="Pfam" id="PF00072">
    <property type="entry name" value="Response_reg"/>
    <property type="match status" value="1"/>
</dbReference>
<dbReference type="SUPFAM" id="SSF52172">
    <property type="entry name" value="CheY-like"/>
    <property type="match status" value="1"/>
</dbReference>
<dbReference type="Gene3D" id="3.40.50.2300">
    <property type="match status" value="1"/>
</dbReference>
<keyword evidence="1 2" id="KW-0597">Phosphoprotein</keyword>
<dbReference type="InterPro" id="IPR011006">
    <property type="entry name" value="CheY-like_superfamily"/>
</dbReference>
<accession>A0ABY9WQW8</accession>
<name>A0ABY9WQW8_9BACT</name>
<proteinExistence type="predicted"/>
<protein>
    <submittedName>
        <fullName evidence="4">Response regulator</fullName>
    </submittedName>
</protein>
<dbReference type="PANTHER" id="PTHR44591:SF3">
    <property type="entry name" value="RESPONSE REGULATORY DOMAIN-CONTAINING PROTEIN"/>
    <property type="match status" value="1"/>
</dbReference>
<evidence type="ECO:0000313" key="5">
    <source>
        <dbReference type="Proteomes" id="UP001611383"/>
    </source>
</evidence>
<dbReference type="Proteomes" id="UP001611383">
    <property type="component" value="Chromosome"/>
</dbReference>
<dbReference type="SMART" id="SM00448">
    <property type="entry name" value="REC"/>
    <property type="match status" value="1"/>
</dbReference>
<feature type="modified residue" description="4-aspartylphosphate" evidence="2">
    <location>
        <position position="85"/>
    </location>
</feature>
<sequence length="154" mass="16897">MGGRTACVNCTPSLGSLQPDCILLSKNRNARDVPTRVLIVDDNKDAADILAESMELLGCEARVAYDGPRALQIAEAFQPELALLDISLPFMDGYELARLLRQQQPTPRLRLVAVTGFGQESDREQSGEAGFDAHLVKPLDFDELEVLLKRLMAS</sequence>
<dbReference type="InterPro" id="IPR050595">
    <property type="entry name" value="Bact_response_regulator"/>
</dbReference>
<gene>
    <name evidence="4" type="ORF">F0U60_19410</name>
</gene>
<dbReference type="PROSITE" id="PS50110">
    <property type="entry name" value="RESPONSE_REGULATORY"/>
    <property type="match status" value="1"/>
</dbReference>
<evidence type="ECO:0000313" key="4">
    <source>
        <dbReference type="EMBL" id="WNG46040.1"/>
    </source>
</evidence>
<dbReference type="CDD" id="cd17580">
    <property type="entry name" value="REC_2_DhkD-like"/>
    <property type="match status" value="1"/>
</dbReference>
<keyword evidence="5" id="KW-1185">Reference proteome</keyword>
<feature type="domain" description="Response regulatory" evidence="3">
    <location>
        <begin position="36"/>
        <end position="152"/>
    </location>
</feature>
<evidence type="ECO:0000259" key="3">
    <source>
        <dbReference type="PROSITE" id="PS50110"/>
    </source>
</evidence>
<evidence type="ECO:0000256" key="2">
    <source>
        <dbReference type="PROSITE-ProRule" id="PRU00169"/>
    </source>
</evidence>
<dbReference type="InterPro" id="IPR001789">
    <property type="entry name" value="Sig_transdc_resp-reg_receiver"/>
</dbReference>
<evidence type="ECO:0000256" key="1">
    <source>
        <dbReference type="ARBA" id="ARBA00022553"/>
    </source>
</evidence>
<dbReference type="PANTHER" id="PTHR44591">
    <property type="entry name" value="STRESS RESPONSE REGULATOR PROTEIN 1"/>
    <property type="match status" value="1"/>
</dbReference>
<dbReference type="EMBL" id="CP043494">
    <property type="protein sequence ID" value="WNG46040.1"/>
    <property type="molecule type" value="Genomic_DNA"/>
</dbReference>